<comment type="catalytic activity">
    <reaction evidence="6">
        <text>1D-myo-inositol 1,4-bisphosphate + H2O = 1D-myo-inositol 4-phosphate + phosphate</text>
        <dbReference type="Rhea" id="RHEA:15553"/>
        <dbReference type="ChEBI" id="CHEBI:15377"/>
        <dbReference type="ChEBI" id="CHEBI:43474"/>
        <dbReference type="ChEBI" id="CHEBI:58282"/>
        <dbReference type="ChEBI" id="CHEBI:58469"/>
        <dbReference type="EC" id="3.1.3.57"/>
    </reaction>
    <physiologicalReaction direction="left-to-right" evidence="6">
        <dbReference type="Rhea" id="RHEA:15554"/>
    </physiologicalReaction>
</comment>
<comment type="similarity">
    <text evidence="1">Belongs to the inositol monophosphatase superfamily.</text>
</comment>
<feature type="binding site" evidence="8">
    <location>
        <position position="159"/>
    </location>
    <ligand>
        <name>Mg(2+)</name>
        <dbReference type="ChEBI" id="CHEBI:18420"/>
        <label>1</label>
        <note>catalytic</note>
    </ligand>
</feature>
<comment type="cofactor">
    <cofactor evidence="8">
        <name>Mg(2+)</name>
        <dbReference type="ChEBI" id="CHEBI:18420"/>
    </cofactor>
</comment>
<dbReference type="OMA" id="KGSTFRW"/>
<dbReference type="PROSITE" id="PS00629">
    <property type="entry name" value="IMP_1"/>
    <property type="match status" value="1"/>
</dbReference>
<dbReference type="GO" id="GO:0004441">
    <property type="term" value="F:inositol-1,4-bisphosphate 1-phosphatase activity"/>
    <property type="evidence" value="ECO:0000318"/>
    <property type="project" value="GO_Central"/>
</dbReference>
<feature type="binding site" evidence="8">
    <location>
        <position position="158"/>
    </location>
    <ligand>
        <name>Mg(2+)</name>
        <dbReference type="ChEBI" id="CHEBI:18420"/>
        <label>1</label>
        <note>catalytic</note>
    </ligand>
</feature>
<evidence type="ECO:0000256" key="3">
    <source>
        <dbReference type="ARBA" id="ARBA00022723"/>
    </source>
</evidence>
<dbReference type="AlphaFoldDB" id="A7SL18"/>
<accession>A7SL18</accession>
<dbReference type="OrthoDB" id="9977309at2759"/>
<dbReference type="PANTHER" id="PTHR43028:SF3">
    <property type="entry name" value="INOSITOL POLYPHOSPHATE 1-PHOSPHATASE"/>
    <property type="match status" value="1"/>
</dbReference>
<proteinExistence type="inferred from homology"/>
<organism evidence="9 10">
    <name type="scientific">Nematostella vectensis</name>
    <name type="common">Starlet sea anemone</name>
    <dbReference type="NCBI Taxonomy" id="45351"/>
    <lineage>
        <taxon>Eukaryota</taxon>
        <taxon>Metazoa</taxon>
        <taxon>Cnidaria</taxon>
        <taxon>Anthozoa</taxon>
        <taxon>Hexacorallia</taxon>
        <taxon>Actiniaria</taxon>
        <taxon>Edwardsiidae</taxon>
        <taxon>Nematostella</taxon>
    </lineage>
</organism>
<name>A7SL18_NEMVE</name>
<feature type="binding site" evidence="8">
    <location>
        <position position="156"/>
    </location>
    <ligand>
        <name>Mg(2+)</name>
        <dbReference type="ChEBI" id="CHEBI:18420"/>
        <label>1</label>
        <note>catalytic</note>
    </ligand>
</feature>
<dbReference type="Gene3D" id="3.30.540.10">
    <property type="entry name" value="Fructose-1,6-Bisphosphatase, subunit A, domain 1"/>
    <property type="match status" value="1"/>
</dbReference>
<evidence type="ECO:0000256" key="8">
    <source>
        <dbReference type="PIRSR" id="PIRSR600760-2"/>
    </source>
</evidence>
<evidence type="ECO:0000256" key="2">
    <source>
        <dbReference type="ARBA" id="ARBA00022671"/>
    </source>
</evidence>
<dbReference type="EMBL" id="DS469694">
    <property type="protein sequence ID" value="EDO35565.1"/>
    <property type="molecule type" value="Genomic_DNA"/>
</dbReference>
<feature type="binding site" evidence="8">
    <location>
        <position position="306"/>
    </location>
    <ligand>
        <name>Mg(2+)</name>
        <dbReference type="ChEBI" id="CHEBI:18420"/>
        <label>1</label>
        <note>catalytic</note>
    </ligand>
</feature>
<protein>
    <recommendedName>
        <fullName evidence="7">inositol-1,4-bisphosphate 1-phosphatase</fullName>
        <ecNumber evidence="7">3.1.3.57</ecNumber>
    </recommendedName>
</protein>
<keyword evidence="3 8" id="KW-0479">Metal-binding</keyword>
<evidence type="ECO:0000256" key="1">
    <source>
        <dbReference type="ARBA" id="ARBA00009759"/>
    </source>
</evidence>
<dbReference type="Gene3D" id="3.40.190.80">
    <property type="match status" value="1"/>
</dbReference>
<keyword evidence="10" id="KW-1185">Reference proteome</keyword>
<dbReference type="STRING" id="45351.A7SL18"/>
<dbReference type="HOGENOM" id="CLU_043868_2_0_1"/>
<dbReference type="GO" id="GO:0046854">
    <property type="term" value="P:phosphatidylinositol phosphate biosynthetic process"/>
    <property type="evidence" value="ECO:0007669"/>
    <property type="project" value="InterPro"/>
</dbReference>
<dbReference type="InterPro" id="IPR020550">
    <property type="entry name" value="Inositol_monophosphatase_CS"/>
</dbReference>
<comment type="catalytic activity">
    <reaction evidence="5">
        <text>1D-myo-inositol 1,3,4-trisphosphate + H2O = 1D-myo-inositol 3,4-bisphosphate + phosphate</text>
        <dbReference type="Rhea" id="RHEA:70319"/>
        <dbReference type="ChEBI" id="CHEBI:15377"/>
        <dbReference type="ChEBI" id="CHEBI:43474"/>
        <dbReference type="ChEBI" id="CHEBI:58414"/>
        <dbReference type="ChEBI" id="CHEBI:83241"/>
    </reaction>
    <physiologicalReaction direction="left-to-right" evidence="5">
        <dbReference type="Rhea" id="RHEA:70320"/>
    </physiologicalReaction>
</comment>
<dbReference type="GO" id="GO:0046872">
    <property type="term" value="F:metal ion binding"/>
    <property type="evidence" value="ECO:0007669"/>
    <property type="project" value="UniProtKB-KW"/>
</dbReference>
<evidence type="ECO:0000313" key="9">
    <source>
        <dbReference type="EMBL" id="EDO35565.1"/>
    </source>
</evidence>
<dbReference type="PROSITE" id="PS00630">
    <property type="entry name" value="IMP_2"/>
    <property type="match status" value="1"/>
</dbReference>
<dbReference type="InterPro" id="IPR044897">
    <property type="entry name" value="INPP1_dom_1"/>
</dbReference>
<reference evidence="9 10" key="1">
    <citation type="journal article" date="2007" name="Science">
        <title>Sea anemone genome reveals ancestral eumetazoan gene repertoire and genomic organization.</title>
        <authorList>
            <person name="Putnam N.H."/>
            <person name="Srivastava M."/>
            <person name="Hellsten U."/>
            <person name="Dirks B."/>
            <person name="Chapman J."/>
            <person name="Salamov A."/>
            <person name="Terry A."/>
            <person name="Shapiro H."/>
            <person name="Lindquist E."/>
            <person name="Kapitonov V.V."/>
            <person name="Jurka J."/>
            <person name="Genikhovich G."/>
            <person name="Grigoriev I.V."/>
            <person name="Lucas S.M."/>
            <person name="Steele R.E."/>
            <person name="Finnerty J.R."/>
            <person name="Technau U."/>
            <person name="Martindale M.Q."/>
            <person name="Rokhsar D.S."/>
        </authorList>
    </citation>
    <scope>NUCLEOTIDE SEQUENCE [LARGE SCALE GENOMIC DNA]</scope>
    <source>
        <strain evidence="10">CH2 X CH6</strain>
    </source>
</reference>
<dbReference type="Pfam" id="PF00459">
    <property type="entry name" value="Inositol_P"/>
    <property type="match status" value="1"/>
</dbReference>
<dbReference type="InterPro" id="IPR020583">
    <property type="entry name" value="Inositol_monoP_metal-BS"/>
</dbReference>
<gene>
    <name evidence="9" type="ORF">NEMVEDRAFT_v1g171762</name>
</gene>
<dbReference type="PANTHER" id="PTHR43028">
    <property type="entry name" value="3'(2'),5'-BISPHOSPHATE NUCLEOTIDASE 1"/>
    <property type="match status" value="1"/>
</dbReference>
<dbReference type="FunFam" id="3.40.190.80:FF:000033">
    <property type="entry name" value="Si:ch211-160o17.2"/>
    <property type="match status" value="1"/>
</dbReference>
<sequence>MMDNLIRVLLRTSEKSASIARAWITQKELFSLLVEEKTGKEKNERFVADFKTLADVIVQEVVKRDVIQEFPHLKGHIHGEESNKFTLNDGHTITIAIQDTPRATAEHLGQVLPGHEAATHTLADIIHNDTSHDDDMLSVQSTDGTLDLGNIGIWIDPIDGTAQYMSGSHGVFTNGLLAQGLPCVCVLIGVYDEITGQPIAGVINQPFIKYNETTQTWTGGKTWGYSLPGCNRTSIKNINRENNNMDDRRTLTVTNSASETEDVIRKLKEDGISCLTMSTVGYKLLKVIDSTVDAYVLSRATSFKWDTCAAHAIIRAMGGGVVNLGQALKSGLVKEGASNIEDKLRELQICYSKPDQENYKPGKKWSNSGGLVAYMRCEDLLTVIKALT</sequence>
<evidence type="ECO:0000256" key="6">
    <source>
        <dbReference type="ARBA" id="ARBA00044478"/>
    </source>
</evidence>
<dbReference type="KEGG" id="nve:5507017"/>
<keyword evidence="4 8" id="KW-0460">Magnesium</keyword>
<dbReference type="Proteomes" id="UP000001593">
    <property type="component" value="Unassembled WGS sequence"/>
</dbReference>
<dbReference type="Gene3D" id="4.10.460.10">
    <property type="entry name" value="Inositol Polyphosphate 1-phosphatase, domain 1"/>
    <property type="match status" value="1"/>
</dbReference>
<dbReference type="EC" id="3.1.3.57" evidence="7"/>
<evidence type="ECO:0000256" key="7">
    <source>
        <dbReference type="ARBA" id="ARBA00044519"/>
    </source>
</evidence>
<evidence type="ECO:0000256" key="5">
    <source>
        <dbReference type="ARBA" id="ARBA00044465"/>
    </source>
</evidence>
<dbReference type="InParanoid" id="A7SL18"/>
<keyword evidence="2" id="KW-0452">Lithium</keyword>
<feature type="binding site" evidence="8">
    <location>
        <position position="80"/>
    </location>
    <ligand>
        <name>Mg(2+)</name>
        <dbReference type="ChEBI" id="CHEBI:18420"/>
        <label>1</label>
        <note>catalytic</note>
    </ligand>
</feature>
<dbReference type="SUPFAM" id="SSF56655">
    <property type="entry name" value="Carbohydrate phosphatase"/>
    <property type="match status" value="1"/>
</dbReference>
<dbReference type="eggNOG" id="KOG3099">
    <property type="taxonomic scope" value="Eukaryota"/>
</dbReference>
<evidence type="ECO:0000256" key="4">
    <source>
        <dbReference type="ARBA" id="ARBA00022842"/>
    </source>
</evidence>
<evidence type="ECO:0000313" key="10">
    <source>
        <dbReference type="Proteomes" id="UP000001593"/>
    </source>
</evidence>
<dbReference type="InterPro" id="IPR050725">
    <property type="entry name" value="CysQ/Inositol_MonoPase"/>
</dbReference>
<dbReference type="InterPro" id="IPR000760">
    <property type="entry name" value="Inositol_monophosphatase-like"/>
</dbReference>
<dbReference type="PhylomeDB" id="A7SL18"/>